<evidence type="ECO:0000256" key="7">
    <source>
        <dbReference type="ARBA" id="ARBA00022679"/>
    </source>
</evidence>
<dbReference type="RefSeq" id="WP_311707862.1">
    <property type="nucleotide sequence ID" value="NZ_JAVREL010000023.1"/>
</dbReference>
<proteinExistence type="inferred from homology"/>
<comment type="similarity">
    <text evidence="2">Belongs to the methyltransferase superfamily. L-isoaspartyl/D-aspartyl protein methyltransferase family.</text>
</comment>
<dbReference type="EMBL" id="JAVREL010000023">
    <property type="protein sequence ID" value="MDT0346744.1"/>
    <property type="molecule type" value="Genomic_DNA"/>
</dbReference>
<comment type="caution">
    <text evidence="12">The sequence shown here is derived from an EMBL/GenBank/DDBJ whole genome shotgun (WGS) entry which is preliminary data.</text>
</comment>
<protein>
    <recommendedName>
        <fullName evidence="4">Protein-L-isoaspartate O-methyltransferase</fullName>
        <ecNumber evidence="3">2.1.1.77</ecNumber>
    </recommendedName>
    <alternativeName>
        <fullName evidence="11">L-isoaspartyl protein carboxyl methyltransferase</fullName>
    </alternativeName>
    <alternativeName>
        <fullName evidence="9">Protein L-isoaspartyl methyltransferase</fullName>
    </alternativeName>
    <alternativeName>
        <fullName evidence="10">Protein-beta-aspartate methyltransferase</fullName>
    </alternativeName>
</protein>
<dbReference type="GO" id="GO:0032259">
    <property type="term" value="P:methylation"/>
    <property type="evidence" value="ECO:0007669"/>
    <property type="project" value="UniProtKB-KW"/>
</dbReference>
<evidence type="ECO:0000256" key="6">
    <source>
        <dbReference type="ARBA" id="ARBA00022603"/>
    </source>
</evidence>
<evidence type="ECO:0000256" key="3">
    <source>
        <dbReference type="ARBA" id="ARBA00011890"/>
    </source>
</evidence>
<evidence type="ECO:0000313" key="12">
    <source>
        <dbReference type="EMBL" id="MDT0346744.1"/>
    </source>
</evidence>
<accession>A0ABU2MYP4</accession>
<dbReference type="InterPro" id="IPR000682">
    <property type="entry name" value="PCMT"/>
</dbReference>
<evidence type="ECO:0000256" key="10">
    <source>
        <dbReference type="ARBA" id="ARBA00031323"/>
    </source>
</evidence>
<keyword evidence="6 12" id="KW-0489">Methyltransferase</keyword>
<evidence type="ECO:0000256" key="4">
    <source>
        <dbReference type="ARBA" id="ARBA00013346"/>
    </source>
</evidence>
<dbReference type="GO" id="GO:0008168">
    <property type="term" value="F:methyltransferase activity"/>
    <property type="evidence" value="ECO:0007669"/>
    <property type="project" value="UniProtKB-KW"/>
</dbReference>
<evidence type="ECO:0000256" key="8">
    <source>
        <dbReference type="ARBA" id="ARBA00022691"/>
    </source>
</evidence>
<dbReference type="PANTHER" id="PTHR11579">
    <property type="entry name" value="PROTEIN-L-ISOASPARTATE O-METHYLTRANSFERASE"/>
    <property type="match status" value="1"/>
</dbReference>
<dbReference type="SUPFAM" id="SSF53335">
    <property type="entry name" value="S-adenosyl-L-methionine-dependent methyltransferases"/>
    <property type="match status" value="1"/>
</dbReference>
<dbReference type="CDD" id="cd02440">
    <property type="entry name" value="AdoMet_MTases"/>
    <property type="match status" value="1"/>
</dbReference>
<comment type="subcellular location">
    <subcellularLocation>
        <location evidence="1">Cytoplasm</location>
    </subcellularLocation>
</comment>
<dbReference type="Proteomes" id="UP001183246">
    <property type="component" value="Unassembled WGS sequence"/>
</dbReference>
<dbReference type="GO" id="GO:0005840">
    <property type="term" value="C:ribosome"/>
    <property type="evidence" value="ECO:0007669"/>
    <property type="project" value="UniProtKB-KW"/>
</dbReference>
<organism evidence="12 13">
    <name type="scientific">Streptomyces litchfieldiae</name>
    <dbReference type="NCBI Taxonomy" id="3075543"/>
    <lineage>
        <taxon>Bacteria</taxon>
        <taxon>Bacillati</taxon>
        <taxon>Actinomycetota</taxon>
        <taxon>Actinomycetes</taxon>
        <taxon>Kitasatosporales</taxon>
        <taxon>Streptomycetaceae</taxon>
        <taxon>Streptomyces</taxon>
    </lineage>
</organism>
<evidence type="ECO:0000256" key="9">
    <source>
        <dbReference type="ARBA" id="ARBA00030757"/>
    </source>
</evidence>
<evidence type="ECO:0000256" key="5">
    <source>
        <dbReference type="ARBA" id="ARBA00022490"/>
    </source>
</evidence>
<dbReference type="Pfam" id="PF01135">
    <property type="entry name" value="PCMT"/>
    <property type="match status" value="1"/>
</dbReference>
<evidence type="ECO:0000256" key="11">
    <source>
        <dbReference type="ARBA" id="ARBA00031350"/>
    </source>
</evidence>
<reference evidence="13" key="1">
    <citation type="submission" date="2023-07" db="EMBL/GenBank/DDBJ databases">
        <title>30 novel species of actinomycetes from the DSMZ collection.</title>
        <authorList>
            <person name="Nouioui I."/>
        </authorList>
    </citation>
    <scope>NUCLEOTIDE SEQUENCE [LARGE SCALE GENOMIC DNA]</scope>
    <source>
        <strain evidence="13">DSM 44938</strain>
    </source>
</reference>
<keyword evidence="5" id="KW-0963">Cytoplasm</keyword>
<dbReference type="InterPro" id="IPR029063">
    <property type="entry name" value="SAM-dependent_MTases_sf"/>
</dbReference>
<evidence type="ECO:0000256" key="1">
    <source>
        <dbReference type="ARBA" id="ARBA00004496"/>
    </source>
</evidence>
<keyword evidence="13" id="KW-1185">Reference proteome</keyword>
<keyword evidence="7" id="KW-0808">Transferase</keyword>
<evidence type="ECO:0000313" key="13">
    <source>
        <dbReference type="Proteomes" id="UP001183246"/>
    </source>
</evidence>
<dbReference type="PANTHER" id="PTHR11579:SF0">
    <property type="entry name" value="PROTEIN-L-ISOASPARTATE(D-ASPARTATE) O-METHYLTRANSFERASE"/>
    <property type="match status" value="1"/>
</dbReference>
<dbReference type="EC" id="2.1.1.77" evidence="3"/>
<name>A0ABU2MYP4_9ACTN</name>
<keyword evidence="12" id="KW-0689">Ribosomal protein</keyword>
<keyword evidence="8" id="KW-0949">S-adenosyl-L-methionine</keyword>
<gene>
    <name evidence="12" type="ORF">RM590_29795</name>
</gene>
<keyword evidence="12" id="KW-0687">Ribonucleoprotein</keyword>
<dbReference type="Gene3D" id="3.40.50.150">
    <property type="entry name" value="Vaccinia Virus protein VP39"/>
    <property type="match status" value="1"/>
</dbReference>
<sequence>MNWEQPAAALAAAVTHPASRWRGPVAGIPRHRFVPRWWHRGPDGWTRHDGRADPEQWQAAAYADRSVITSVAGQHADLAEDDDHPTGRPTSSATLPSLVVRMFQHARLGDDDELLDVGTGSGYGAALAAYRLGERQVTSVDVDPYLVDAARERLAGICLSPRLETVDATGELPGTFDRIVATVAVRPIPASWLAALRTGGRLVTTLAGTSLIVTAEKQPDGGAKGVIEWDRAGFMHARHDAGDYPPGVGELLDAARDAVSDDVTISPYPVVDVANAWDLASMLDLAAPGIEHHYSEDGEHRVALMAHPDGSWARASGRGDRLPTVYQGGPRRLWALLDDVRGYWLHHGELPVRGSRVFIKPDGTTTLARGKWHVRLTPT</sequence>
<evidence type="ECO:0000256" key="2">
    <source>
        <dbReference type="ARBA" id="ARBA00005369"/>
    </source>
</evidence>